<feature type="region of interest" description="Disordered" evidence="1">
    <location>
        <begin position="58"/>
        <end position="79"/>
    </location>
</feature>
<feature type="compositionally biased region" description="Pro residues" evidence="1">
    <location>
        <begin position="13"/>
        <end position="23"/>
    </location>
</feature>
<keyword evidence="2" id="KW-1133">Transmembrane helix</keyword>
<keyword evidence="2" id="KW-0472">Membrane</keyword>
<accession>A0A9P9J7V8</accession>
<sequence length="214" mass="23663">MGLTMFLPLLTRHPPPPPPPEPGRPTSRGAPGAALPASAPITAFCPCLRRLHRSHSRQLQEQELEEQEQQGHKKTRRATQRLTLCIGRPGTGTTSTVNPGAAARRAAVAAFPAVEAAASLTAPVVASRIVRDAAFRIEVDAAVATRRARCVRRGGLVAAARGQRDRCERMVSLSCRWWRAMIVFISPLFILFYLFLDTHLLYERQRCRGWELVP</sequence>
<evidence type="ECO:0000256" key="1">
    <source>
        <dbReference type="SAM" id="MobiDB-lite"/>
    </source>
</evidence>
<proteinExistence type="predicted"/>
<keyword evidence="2" id="KW-0812">Transmembrane</keyword>
<reference evidence="3" key="1">
    <citation type="journal article" date="2021" name="Nat. Commun.">
        <title>Genetic determinants of endophytism in the Arabidopsis root mycobiome.</title>
        <authorList>
            <person name="Mesny F."/>
            <person name="Miyauchi S."/>
            <person name="Thiergart T."/>
            <person name="Pickel B."/>
            <person name="Atanasova L."/>
            <person name="Karlsson M."/>
            <person name="Huettel B."/>
            <person name="Barry K.W."/>
            <person name="Haridas S."/>
            <person name="Chen C."/>
            <person name="Bauer D."/>
            <person name="Andreopoulos W."/>
            <person name="Pangilinan J."/>
            <person name="LaButti K."/>
            <person name="Riley R."/>
            <person name="Lipzen A."/>
            <person name="Clum A."/>
            <person name="Drula E."/>
            <person name="Henrissat B."/>
            <person name="Kohler A."/>
            <person name="Grigoriev I.V."/>
            <person name="Martin F.M."/>
            <person name="Hacquard S."/>
        </authorList>
    </citation>
    <scope>NUCLEOTIDE SEQUENCE</scope>
    <source>
        <strain evidence="3">MPI-CAGE-AT-0147</strain>
    </source>
</reference>
<protein>
    <submittedName>
        <fullName evidence="3">Uncharacterized protein</fullName>
    </submittedName>
</protein>
<evidence type="ECO:0000313" key="3">
    <source>
        <dbReference type="EMBL" id="KAH7146524.1"/>
    </source>
</evidence>
<keyword evidence="4" id="KW-1185">Reference proteome</keyword>
<name>A0A9P9J7V8_9HYPO</name>
<evidence type="ECO:0000256" key="2">
    <source>
        <dbReference type="SAM" id="Phobius"/>
    </source>
</evidence>
<evidence type="ECO:0000313" key="4">
    <source>
        <dbReference type="Proteomes" id="UP000738349"/>
    </source>
</evidence>
<dbReference type="Proteomes" id="UP000738349">
    <property type="component" value="Unassembled WGS sequence"/>
</dbReference>
<feature type="region of interest" description="Disordered" evidence="1">
    <location>
        <begin position="1"/>
        <end position="35"/>
    </location>
</feature>
<comment type="caution">
    <text evidence="3">The sequence shown here is derived from an EMBL/GenBank/DDBJ whole genome shotgun (WGS) entry which is preliminary data.</text>
</comment>
<dbReference type="EMBL" id="JAGMUV010000008">
    <property type="protein sequence ID" value="KAH7146524.1"/>
    <property type="molecule type" value="Genomic_DNA"/>
</dbReference>
<feature type="transmembrane region" description="Helical" evidence="2">
    <location>
        <begin position="177"/>
        <end position="196"/>
    </location>
</feature>
<dbReference type="AlphaFoldDB" id="A0A9P9J7V8"/>
<gene>
    <name evidence="3" type="ORF">EDB81DRAFT_495654</name>
</gene>
<organism evidence="3 4">
    <name type="scientific">Dactylonectria macrodidyma</name>
    <dbReference type="NCBI Taxonomy" id="307937"/>
    <lineage>
        <taxon>Eukaryota</taxon>
        <taxon>Fungi</taxon>
        <taxon>Dikarya</taxon>
        <taxon>Ascomycota</taxon>
        <taxon>Pezizomycotina</taxon>
        <taxon>Sordariomycetes</taxon>
        <taxon>Hypocreomycetidae</taxon>
        <taxon>Hypocreales</taxon>
        <taxon>Nectriaceae</taxon>
        <taxon>Dactylonectria</taxon>
    </lineage>
</organism>